<keyword evidence="1" id="KW-1133">Transmembrane helix</keyword>
<keyword evidence="3" id="KW-1185">Reference proteome</keyword>
<evidence type="ECO:0000313" key="3">
    <source>
        <dbReference type="Proteomes" id="UP001595530"/>
    </source>
</evidence>
<keyword evidence="1" id="KW-0812">Transmembrane</keyword>
<keyword evidence="1" id="KW-0472">Membrane</keyword>
<dbReference type="RefSeq" id="WP_390323338.1">
    <property type="nucleotide sequence ID" value="NZ_JBHRTP010000036.1"/>
</dbReference>
<sequence length="63" mass="6867">MAIENIFTDASSAMTVISLITFIGILWWAFGVKRSRDFDAAAHLPFADDDDGVATQGTEKHHG</sequence>
<dbReference type="Proteomes" id="UP001595530">
    <property type="component" value="Unassembled WGS sequence"/>
</dbReference>
<feature type="transmembrane region" description="Helical" evidence="1">
    <location>
        <begin position="12"/>
        <end position="30"/>
    </location>
</feature>
<dbReference type="InterPro" id="IPR008621">
    <property type="entry name" value="Cbb3-typ_cyt_oxidase_comp"/>
</dbReference>
<gene>
    <name evidence="2" type="ORF">ACFOFO_12390</name>
</gene>
<accession>A0ABV7F4W8</accession>
<dbReference type="Pfam" id="PF05545">
    <property type="entry name" value="FixQ"/>
    <property type="match status" value="1"/>
</dbReference>
<comment type="caution">
    <text evidence="2">The sequence shown here is derived from an EMBL/GenBank/DDBJ whole genome shotgun (WGS) entry which is preliminary data.</text>
</comment>
<dbReference type="CDD" id="cd01324">
    <property type="entry name" value="cbb3_Oxidase_CcoQ"/>
    <property type="match status" value="1"/>
</dbReference>
<name>A0ABV7F4W8_9BURK</name>
<dbReference type="EMBL" id="JBHRTP010000036">
    <property type="protein sequence ID" value="MFC3108751.1"/>
    <property type="molecule type" value="Genomic_DNA"/>
</dbReference>
<protein>
    <submittedName>
        <fullName evidence="2">Cbb3-type cytochrome oxidase subunit 3</fullName>
    </submittedName>
</protein>
<reference evidence="3" key="1">
    <citation type="journal article" date="2019" name="Int. J. Syst. Evol. Microbiol.">
        <title>The Global Catalogue of Microorganisms (GCM) 10K type strain sequencing project: providing services to taxonomists for standard genome sequencing and annotation.</title>
        <authorList>
            <consortium name="The Broad Institute Genomics Platform"/>
            <consortium name="The Broad Institute Genome Sequencing Center for Infectious Disease"/>
            <person name="Wu L."/>
            <person name="Ma J."/>
        </authorList>
    </citation>
    <scope>NUCLEOTIDE SEQUENCE [LARGE SCALE GENOMIC DNA]</scope>
    <source>
        <strain evidence="3">KCTC 42986</strain>
    </source>
</reference>
<proteinExistence type="predicted"/>
<evidence type="ECO:0000256" key="1">
    <source>
        <dbReference type="SAM" id="Phobius"/>
    </source>
</evidence>
<evidence type="ECO:0000313" key="2">
    <source>
        <dbReference type="EMBL" id="MFC3108751.1"/>
    </source>
</evidence>
<organism evidence="2 3">
    <name type="scientific">Undibacterium arcticum</name>
    <dbReference type="NCBI Taxonomy" id="1762892"/>
    <lineage>
        <taxon>Bacteria</taxon>
        <taxon>Pseudomonadati</taxon>
        <taxon>Pseudomonadota</taxon>
        <taxon>Betaproteobacteria</taxon>
        <taxon>Burkholderiales</taxon>
        <taxon>Oxalobacteraceae</taxon>
        <taxon>Undibacterium</taxon>
    </lineage>
</organism>